<dbReference type="InterPro" id="IPR006115">
    <property type="entry name" value="6PGDH_NADP-bd"/>
</dbReference>
<feature type="binding site" description="in other chain" evidence="7">
    <location>
        <position position="265"/>
    </location>
    <ligand>
        <name>substrate</name>
        <note>ligand shared between dimeric partners</note>
    </ligand>
</feature>
<keyword evidence="5 9" id="KW-0570">Pentose shunt</keyword>
<keyword evidence="5 9" id="KW-0521">NADP</keyword>
<dbReference type="PRINTS" id="PR00076">
    <property type="entry name" value="6PGDHDRGNASE"/>
</dbReference>
<feature type="binding site" evidence="7">
    <location>
        <position position="454"/>
    </location>
    <ligand>
        <name>substrate</name>
        <note>ligand shared between dimeric partners</note>
    </ligand>
</feature>
<keyword evidence="12" id="KW-1185">Reference proteome</keyword>
<dbReference type="InterPro" id="IPR008927">
    <property type="entry name" value="6-PGluconate_DH-like_C_sf"/>
</dbReference>
<comment type="function">
    <text evidence="5">Catalyzes the oxidative decarboxylation of 6-phosphogluconate to ribulose 5-phosphate and CO(2), with concomitant reduction of NADP to NADPH.</text>
</comment>
<dbReference type="GO" id="GO:0006098">
    <property type="term" value="P:pentose-phosphate shunt"/>
    <property type="evidence" value="ECO:0007669"/>
    <property type="project" value="UniProtKB-UniPathway"/>
</dbReference>
<comment type="catalytic activity">
    <reaction evidence="5 9">
        <text>6-phospho-D-gluconate + NADP(+) = D-ribulose 5-phosphate + CO2 + NADPH</text>
        <dbReference type="Rhea" id="RHEA:10116"/>
        <dbReference type="ChEBI" id="CHEBI:16526"/>
        <dbReference type="ChEBI" id="CHEBI:57783"/>
        <dbReference type="ChEBI" id="CHEBI:58121"/>
        <dbReference type="ChEBI" id="CHEBI:58349"/>
        <dbReference type="ChEBI" id="CHEBI:58759"/>
        <dbReference type="EC" id="1.1.1.44"/>
    </reaction>
</comment>
<evidence type="ECO:0000313" key="11">
    <source>
        <dbReference type="EMBL" id="AKF27430.1"/>
    </source>
</evidence>
<dbReference type="SMR" id="A0A0F6WQN9"/>
<evidence type="ECO:0000256" key="6">
    <source>
        <dbReference type="PIRSR" id="PIRSR000109-1"/>
    </source>
</evidence>
<evidence type="ECO:0000256" key="2">
    <source>
        <dbReference type="ARBA" id="ARBA00011738"/>
    </source>
</evidence>
<dbReference type="FunFam" id="1.20.5.320:FF:000004">
    <property type="entry name" value="6-phosphogluconate dehydrogenase, decarboxylating"/>
    <property type="match status" value="1"/>
</dbReference>
<dbReference type="SUPFAM" id="SSF51735">
    <property type="entry name" value="NAD(P)-binding Rossmann-fold domains"/>
    <property type="match status" value="1"/>
</dbReference>
<dbReference type="PROSITE" id="PS00461">
    <property type="entry name" value="6PGD"/>
    <property type="match status" value="1"/>
</dbReference>
<reference evidence="11 12" key="1">
    <citation type="submission" date="2015-04" db="EMBL/GenBank/DDBJ databases">
        <title>Complete Genome Sequence of Brevibacterium flavum ATCC 15168.</title>
        <authorList>
            <person name="Ahn J."/>
            <person name="Park G."/>
            <person name="Jeon W."/>
            <person name="Jang Y."/>
            <person name="Jang M."/>
            <person name="Lee H."/>
            <person name="Lee H."/>
        </authorList>
    </citation>
    <scope>NUCLEOTIDE SEQUENCE [LARGE SCALE GENOMIC DNA]</scope>
    <source>
        <strain evidence="11 12">ATCC 15168</strain>
    </source>
</reference>
<comment type="pathway">
    <text evidence="5 9">Carbohydrate degradation; pentose phosphate pathway; D-ribulose 5-phosphate from D-glucose 6-phosphate (oxidative stage): step 3/3.</text>
</comment>
<feature type="binding site" evidence="8">
    <location>
        <begin position="37"/>
        <end position="39"/>
    </location>
    <ligand>
        <name>NADP(+)</name>
        <dbReference type="ChEBI" id="CHEBI:58349"/>
    </ligand>
</feature>
<comment type="similarity">
    <text evidence="1 5 9">Belongs to the 6-phosphogluconate dehydrogenase family.</text>
</comment>
<feature type="active site" description="Proton acceptor" evidence="6">
    <location>
        <position position="187"/>
    </location>
</feature>
<dbReference type="SMART" id="SM01350">
    <property type="entry name" value="6PGD"/>
    <property type="match status" value="1"/>
</dbReference>
<dbReference type="GO" id="GO:0004616">
    <property type="term" value="F:phosphogluconate dehydrogenase (decarboxylating) activity"/>
    <property type="evidence" value="ECO:0007669"/>
    <property type="project" value="UniProtKB-EC"/>
</dbReference>
<dbReference type="NCBIfam" id="NF006765">
    <property type="entry name" value="PRK09287.1"/>
    <property type="match status" value="1"/>
</dbReference>
<dbReference type="PIRSF" id="PIRSF000109">
    <property type="entry name" value="6PGD"/>
    <property type="match status" value="1"/>
</dbReference>
<dbReference type="InterPro" id="IPR013328">
    <property type="entry name" value="6PGD_dom2"/>
</dbReference>
<dbReference type="Pfam" id="PF03446">
    <property type="entry name" value="NAD_binding_2"/>
    <property type="match status" value="1"/>
</dbReference>
<dbReference type="EC" id="1.1.1.44" evidence="5 9"/>
<evidence type="ECO:0000256" key="9">
    <source>
        <dbReference type="RuleBase" id="RU000485"/>
    </source>
</evidence>
<evidence type="ECO:0000256" key="3">
    <source>
        <dbReference type="ARBA" id="ARBA00023002"/>
    </source>
</evidence>
<dbReference type="Gene3D" id="1.20.5.320">
    <property type="entry name" value="6-Phosphogluconate Dehydrogenase, domain 3"/>
    <property type="match status" value="1"/>
</dbReference>
<dbReference type="PANTHER" id="PTHR11811">
    <property type="entry name" value="6-PHOSPHOGLUCONATE DEHYDROGENASE"/>
    <property type="match status" value="1"/>
</dbReference>
<feature type="binding site" description="in other chain" evidence="7">
    <location>
        <begin position="190"/>
        <end position="191"/>
    </location>
    <ligand>
        <name>substrate</name>
        <note>ligand shared between dimeric partners</note>
    </ligand>
</feature>
<dbReference type="EMBL" id="CP011309">
    <property type="protein sequence ID" value="AKF27430.1"/>
    <property type="molecule type" value="Genomic_DNA"/>
</dbReference>
<gene>
    <name evidence="11" type="ORF">YH66_07665</name>
</gene>
<dbReference type="AlphaFoldDB" id="A0A0F6WQN9"/>
<feature type="active site" description="Proton donor" evidence="6">
    <location>
        <position position="194"/>
    </location>
</feature>
<evidence type="ECO:0000313" key="12">
    <source>
        <dbReference type="Proteomes" id="UP000034037"/>
    </source>
</evidence>
<dbReference type="InterPro" id="IPR006184">
    <property type="entry name" value="6PGdom_BS"/>
</dbReference>
<comment type="subunit">
    <text evidence="2 5">Homodimer.</text>
</comment>
<feature type="binding site" evidence="8">
    <location>
        <begin position="79"/>
        <end position="81"/>
    </location>
    <ligand>
        <name>NADP(+)</name>
        <dbReference type="ChEBI" id="CHEBI:58349"/>
    </ligand>
</feature>
<feature type="binding site" description="in other chain" evidence="7">
    <location>
        <position position="292"/>
    </location>
    <ligand>
        <name>substrate</name>
        <note>ligand shared between dimeric partners</note>
    </ligand>
</feature>
<proteinExistence type="inferred from homology"/>
<dbReference type="InterPro" id="IPR006113">
    <property type="entry name" value="6PGDH_Gnd/GntZ"/>
</dbReference>
<dbReference type="InterPro" id="IPR036291">
    <property type="entry name" value="NAD(P)-bd_dom_sf"/>
</dbReference>
<dbReference type="HOGENOM" id="CLU_024540_4_2_11"/>
<feature type="binding site" description="in other chain" evidence="7">
    <location>
        <position position="107"/>
    </location>
    <ligand>
        <name>substrate</name>
        <note>ligand shared between dimeric partners</note>
    </ligand>
</feature>
<dbReference type="Gene3D" id="3.40.50.720">
    <property type="entry name" value="NAD(P)-binding Rossmann-like Domain"/>
    <property type="match status" value="1"/>
</dbReference>
<dbReference type="Proteomes" id="UP000034037">
    <property type="component" value="Chromosome"/>
</dbReference>
<feature type="binding site" description="in other chain" evidence="7">
    <location>
        <begin position="133"/>
        <end position="135"/>
    </location>
    <ligand>
        <name>substrate</name>
        <note>ligand shared between dimeric partners</note>
    </ligand>
</feature>
<dbReference type="SUPFAM" id="SSF48179">
    <property type="entry name" value="6-phosphogluconate dehydrogenase C-terminal domain-like"/>
    <property type="match status" value="1"/>
</dbReference>
<dbReference type="GO" id="GO:0019521">
    <property type="term" value="P:D-gluconate metabolic process"/>
    <property type="evidence" value="ECO:0007669"/>
    <property type="project" value="UniProtKB-KW"/>
</dbReference>
<evidence type="ECO:0000256" key="4">
    <source>
        <dbReference type="ARBA" id="ARBA00023064"/>
    </source>
</evidence>
<evidence type="ECO:0000256" key="7">
    <source>
        <dbReference type="PIRSR" id="PIRSR000109-2"/>
    </source>
</evidence>
<feature type="binding site" evidence="8">
    <location>
        <position position="107"/>
    </location>
    <ligand>
        <name>NADP(+)</name>
        <dbReference type="ChEBI" id="CHEBI:58349"/>
    </ligand>
</feature>
<evidence type="ECO:0000259" key="10">
    <source>
        <dbReference type="SMART" id="SM01350"/>
    </source>
</evidence>
<dbReference type="NCBIfam" id="TIGR00873">
    <property type="entry name" value="gnd"/>
    <property type="match status" value="1"/>
</dbReference>
<dbReference type="GeneID" id="1019426"/>
<feature type="domain" description="6-phosphogluconate dehydrogenase C-terminal" evidence="10">
    <location>
        <begin position="183"/>
        <end position="476"/>
    </location>
</feature>
<dbReference type="Gene3D" id="1.10.1040.10">
    <property type="entry name" value="N-(1-d-carboxylethyl)-l-norvaline Dehydrogenase, domain 2"/>
    <property type="match status" value="1"/>
</dbReference>
<dbReference type="RefSeq" id="WP_003863756.1">
    <property type="nucleotide sequence ID" value="NZ_CP011309.1"/>
</dbReference>
<accession>A0A0F6WQN9</accession>
<dbReference type="Pfam" id="PF00393">
    <property type="entry name" value="6PGD"/>
    <property type="match status" value="1"/>
</dbReference>
<dbReference type="InterPro" id="IPR006114">
    <property type="entry name" value="6PGDH_C"/>
</dbReference>
<feature type="binding site" evidence="7">
    <location>
        <position position="460"/>
    </location>
    <ligand>
        <name>substrate</name>
        <note>ligand shared between dimeric partners</note>
    </ligand>
</feature>
<dbReference type="InterPro" id="IPR006183">
    <property type="entry name" value="Pgluconate_DH"/>
</dbReference>
<evidence type="ECO:0000256" key="5">
    <source>
        <dbReference type="PIRNR" id="PIRNR000109"/>
    </source>
</evidence>
<evidence type="ECO:0000256" key="1">
    <source>
        <dbReference type="ARBA" id="ARBA00008419"/>
    </source>
</evidence>
<name>A0A0F6WQN9_9CORY</name>
<feature type="binding site" evidence="8">
    <location>
        <begin position="14"/>
        <end position="19"/>
    </location>
    <ligand>
        <name>NADP(+)</name>
        <dbReference type="ChEBI" id="CHEBI:58349"/>
    </ligand>
</feature>
<protein>
    <recommendedName>
        <fullName evidence="5 9">6-phosphogluconate dehydrogenase, decarboxylating</fullName>
        <ecNumber evidence="5 9">1.1.1.44</ecNumber>
    </recommendedName>
</protein>
<keyword evidence="3 5" id="KW-0560">Oxidoreductase</keyword>
<dbReference type="PATRIC" id="fig|92706.3.peg.1593"/>
<dbReference type="UniPathway" id="UPA00115">
    <property type="reaction ID" value="UER00410"/>
</dbReference>
<evidence type="ECO:0000256" key="8">
    <source>
        <dbReference type="PIRSR" id="PIRSR000109-3"/>
    </source>
</evidence>
<sequence length="484" mass="51734">MTNGDNLAQIGVVGLAVMGSNLARNFARNGNTVAVYNRSTDKTDKLIADHGSEGNFIPSATVEEFVASLEKPRRAIIMVQAGNATDAVINQLADAMDEGDIIIDGGNALYTDTIRREKEISARGLHFVGAGISGGEEGALNGPSIMPGGPAKSYESLGPLLESIAANVDGTPCVTHIGPDGAGHFVKMVHNGIEYADMQVIGEAYHLLRYAAGMQPAEIAEVFKEWNAGDLDSYLIEITAEVLSQVDAETGKPLIDVIVDAAGQKGTGRWTVKAALDLGIATTGIGEAVFARALSGATSQRAAAQGNLPAGVLTDLEALGVDKAQFVEDVRRALYASKLVAYAQGFDEIKAGSDENNWDVDPRDLATIWRGGCIIRAKFLNRIVEAYDANAELESLLLDPYFKSELGDLIDSWRRVIVTATQLGLPIPVFASSLSYYDSLRAERLPAALIQGQRDFFGAHTYKRIDKDGSFHTEWSGDRSEVEA</sequence>
<organism evidence="11 12">
    <name type="scientific">[Brevibacterium] flavum</name>
    <dbReference type="NCBI Taxonomy" id="92706"/>
    <lineage>
        <taxon>Bacteria</taxon>
        <taxon>Bacillati</taxon>
        <taxon>Actinomycetota</taxon>
        <taxon>Actinomycetes</taxon>
        <taxon>Mycobacteriales</taxon>
        <taxon>Corynebacteriaceae</taxon>
        <taxon>Corynebacterium</taxon>
    </lineage>
</organism>
<keyword evidence="4 9" id="KW-0311">Gluconate utilization</keyword>
<dbReference type="FunFam" id="1.10.1040.10:FF:000002">
    <property type="entry name" value="6-phosphogluconate dehydrogenase, decarboxylating"/>
    <property type="match status" value="1"/>
</dbReference>
<feature type="binding site" description="in other chain" evidence="7">
    <location>
        <position position="195"/>
    </location>
    <ligand>
        <name>substrate</name>
        <note>ligand shared between dimeric partners</note>
    </ligand>
</feature>
<dbReference type="GO" id="GO:0050661">
    <property type="term" value="F:NADP binding"/>
    <property type="evidence" value="ECO:0007669"/>
    <property type="project" value="InterPro"/>
</dbReference>
<dbReference type="FunFam" id="3.40.50.720:FF:000007">
    <property type="entry name" value="6-phosphogluconate dehydrogenase, decarboxylating"/>
    <property type="match status" value="1"/>
</dbReference>